<dbReference type="Pfam" id="PF00003">
    <property type="entry name" value="7tm_3"/>
    <property type="match status" value="1"/>
</dbReference>
<dbReference type="Proteomes" id="UP001153069">
    <property type="component" value="Unassembled WGS sequence"/>
</dbReference>
<keyword evidence="8" id="KW-0807">Transducer</keyword>
<dbReference type="PANTHER" id="PTHR10519:SF20">
    <property type="entry name" value="G-PROTEIN COUPLED RECEPTOR 156-RELATED"/>
    <property type="match status" value="1"/>
</dbReference>
<feature type="compositionally biased region" description="Polar residues" evidence="9">
    <location>
        <begin position="297"/>
        <end position="324"/>
    </location>
</feature>
<reference evidence="12" key="1">
    <citation type="submission" date="2020-06" db="EMBL/GenBank/DDBJ databases">
        <authorList>
            <consortium name="Plant Systems Biology data submission"/>
        </authorList>
    </citation>
    <scope>NUCLEOTIDE SEQUENCE</scope>
    <source>
        <strain evidence="12">D6</strain>
    </source>
</reference>
<keyword evidence="7" id="KW-0325">Glycoprotein</keyword>
<feature type="domain" description="G-protein coupled receptors family 3 profile" evidence="11">
    <location>
        <begin position="94"/>
        <end position="273"/>
    </location>
</feature>
<dbReference type="EMBL" id="CAICTM010002095">
    <property type="protein sequence ID" value="CAB9527876.1"/>
    <property type="molecule type" value="Genomic_DNA"/>
</dbReference>
<evidence type="ECO:0000256" key="1">
    <source>
        <dbReference type="ARBA" id="ARBA00004141"/>
    </source>
</evidence>
<dbReference type="AlphaFoldDB" id="A0A9N8HVZ4"/>
<evidence type="ECO:0000256" key="8">
    <source>
        <dbReference type="ARBA" id="ARBA00023224"/>
    </source>
</evidence>
<accession>A0A9N8HVZ4</accession>
<dbReference type="PANTHER" id="PTHR10519">
    <property type="entry name" value="GABA-B RECEPTOR"/>
    <property type="match status" value="1"/>
</dbReference>
<keyword evidence="5 10" id="KW-0472">Membrane</keyword>
<dbReference type="InterPro" id="IPR017978">
    <property type="entry name" value="GPCR_3_C"/>
</dbReference>
<evidence type="ECO:0000313" key="12">
    <source>
        <dbReference type="EMBL" id="CAB9527876.1"/>
    </source>
</evidence>
<feature type="transmembrane region" description="Helical" evidence="10">
    <location>
        <begin position="28"/>
        <end position="50"/>
    </location>
</feature>
<feature type="transmembrane region" description="Helical" evidence="10">
    <location>
        <begin position="140"/>
        <end position="161"/>
    </location>
</feature>
<proteinExistence type="predicted"/>
<sequence length="376" mass="41399">MDEAHLPATLDPTMEEEEYGVLSEGVRIAGLVLMSIPTALGVFLMTWIVWNRNATVVKMMQPEFLFLICLGIVVSSLVIIPMGANPQNTANINAACASLPWFEHLGVTITDSALFSKLKRVNEIFHAQGFQRKVVTIQDVLKPFVILMSINVISLIVMTATDPPTWTHKEGEASKCDNIQIIGVVLDLLLSLVNFIALIILCVQAYRAKDIDSDFSEARGVALALFTTIISLIIVSPTEEFLQGPDDVNALHVLLSMEVFAVHTSTLLFIFAPIMAHHRKRQRGTTTQSAKKHISGLDSNNISPARNDNIEAITTPNNEGSISRLTFKDEPGSSDQMMEGSPKGRKSMEELELELEALRSRLSVYEGGHHKPTEPV</sequence>
<feature type="transmembrane region" description="Helical" evidence="10">
    <location>
        <begin position="218"/>
        <end position="238"/>
    </location>
</feature>
<keyword evidence="2 10" id="KW-0812">Transmembrane</keyword>
<evidence type="ECO:0000313" key="13">
    <source>
        <dbReference type="Proteomes" id="UP001153069"/>
    </source>
</evidence>
<evidence type="ECO:0000256" key="3">
    <source>
        <dbReference type="ARBA" id="ARBA00022989"/>
    </source>
</evidence>
<feature type="transmembrane region" description="Helical" evidence="10">
    <location>
        <begin position="181"/>
        <end position="206"/>
    </location>
</feature>
<organism evidence="12 13">
    <name type="scientific">Seminavis robusta</name>
    <dbReference type="NCBI Taxonomy" id="568900"/>
    <lineage>
        <taxon>Eukaryota</taxon>
        <taxon>Sar</taxon>
        <taxon>Stramenopiles</taxon>
        <taxon>Ochrophyta</taxon>
        <taxon>Bacillariophyta</taxon>
        <taxon>Bacillariophyceae</taxon>
        <taxon>Bacillariophycidae</taxon>
        <taxon>Naviculales</taxon>
        <taxon>Naviculaceae</taxon>
        <taxon>Seminavis</taxon>
    </lineage>
</organism>
<dbReference type="GO" id="GO:0038039">
    <property type="term" value="C:G protein-coupled receptor heterodimeric complex"/>
    <property type="evidence" value="ECO:0007669"/>
    <property type="project" value="TreeGrafter"/>
</dbReference>
<dbReference type="GO" id="GO:0004965">
    <property type="term" value="F:G protein-coupled GABA receptor activity"/>
    <property type="evidence" value="ECO:0007669"/>
    <property type="project" value="InterPro"/>
</dbReference>
<evidence type="ECO:0000256" key="7">
    <source>
        <dbReference type="ARBA" id="ARBA00023180"/>
    </source>
</evidence>
<keyword evidence="6 12" id="KW-0675">Receptor</keyword>
<evidence type="ECO:0000256" key="6">
    <source>
        <dbReference type="ARBA" id="ARBA00023170"/>
    </source>
</evidence>
<dbReference type="InterPro" id="IPR002455">
    <property type="entry name" value="GPCR3_GABA-B"/>
</dbReference>
<comment type="caution">
    <text evidence="12">The sequence shown here is derived from an EMBL/GenBank/DDBJ whole genome shotgun (WGS) entry which is preliminary data.</text>
</comment>
<feature type="region of interest" description="Disordered" evidence="9">
    <location>
        <begin position="281"/>
        <end position="351"/>
    </location>
</feature>
<evidence type="ECO:0000256" key="2">
    <source>
        <dbReference type="ARBA" id="ARBA00022692"/>
    </source>
</evidence>
<comment type="subcellular location">
    <subcellularLocation>
        <location evidence="1">Membrane</location>
        <topology evidence="1">Multi-pass membrane protein</topology>
    </subcellularLocation>
</comment>
<name>A0A9N8HVZ4_9STRA</name>
<feature type="transmembrane region" description="Helical" evidence="10">
    <location>
        <begin position="250"/>
        <end position="274"/>
    </location>
</feature>
<feature type="transmembrane region" description="Helical" evidence="10">
    <location>
        <begin position="90"/>
        <end position="110"/>
    </location>
</feature>
<gene>
    <name evidence="12" type="ORF">SEMRO_2097_G314330.1</name>
</gene>
<protein>
    <submittedName>
        <fullName evidence="12">Gamma-aminobutyric acid (GABA) B receptor</fullName>
    </submittedName>
</protein>
<evidence type="ECO:0000256" key="5">
    <source>
        <dbReference type="ARBA" id="ARBA00023136"/>
    </source>
</evidence>
<keyword evidence="3 10" id="KW-1133">Transmembrane helix</keyword>
<evidence type="ECO:0000259" key="11">
    <source>
        <dbReference type="PROSITE" id="PS50259"/>
    </source>
</evidence>
<evidence type="ECO:0000256" key="10">
    <source>
        <dbReference type="SAM" id="Phobius"/>
    </source>
</evidence>
<keyword evidence="13" id="KW-1185">Reference proteome</keyword>
<evidence type="ECO:0000256" key="4">
    <source>
        <dbReference type="ARBA" id="ARBA00023040"/>
    </source>
</evidence>
<evidence type="ECO:0000256" key="9">
    <source>
        <dbReference type="SAM" id="MobiDB-lite"/>
    </source>
</evidence>
<feature type="transmembrane region" description="Helical" evidence="10">
    <location>
        <begin position="62"/>
        <end position="84"/>
    </location>
</feature>
<keyword evidence="4" id="KW-0297">G-protein coupled receptor</keyword>
<dbReference type="PROSITE" id="PS50259">
    <property type="entry name" value="G_PROTEIN_RECEP_F3_4"/>
    <property type="match status" value="1"/>
</dbReference>